<gene>
    <name evidence="2" type="ORF">K470DRAFT_291329</name>
</gene>
<dbReference type="EMBL" id="MU006044">
    <property type="protein sequence ID" value="KAF2857426.1"/>
    <property type="molecule type" value="Genomic_DNA"/>
</dbReference>
<dbReference type="Proteomes" id="UP000799421">
    <property type="component" value="Unassembled WGS sequence"/>
</dbReference>
<organism evidence="2 3">
    <name type="scientific">Piedraia hortae CBS 480.64</name>
    <dbReference type="NCBI Taxonomy" id="1314780"/>
    <lineage>
        <taxon>Eukaryota</taxon>
        <taxon>Fungi</taxon>
        <taxon>Dikarya</taxon>
        <taxon>Ascomycota</taxon>
        <taxon>Pezizomycotina</taxon>
        <taxon>Dothideomycetes</taxon>
        <taxon>Dothideomycetidae</taxon>
        <taxon>Capnodiales</taxon>
        <taxon>Piedraiaceae</taxon>
        <taxon>Piedraia</taxon>
    </lineage>
</organism>
<evidence type="ECO:0000256" key="1">
    <source>
        <dbReference type="SAM" id="MobiDB-lite"/>
    </source>
</evidence>
<protein>
    <submittedName>
        <fullName evidence="2">Uncharacterized protein</fullName>
    </submittedName>
</protein>
<proteinExistence type="predicted"/>
<keyword evidence="3" id="KW-1185">Reference proteome</keyword>
<dbReference type="AlphaFoldDB" id="A0A6A7BQ35"/>
<evidence type="ECO:0000313" key="3">
    <source>
        <dbReference type="Proteomes" id="UP000799421"/>
    </source>
</evidence>
<evidence type="ECO:0000313" key="2">
    <source>
        <dbReference type="EMBL" id="KAF2857426.1"/>
    </source>
</evidence>
<feature type="compositionally biased region" description="Polar residues" evidence="1">
    <location>
        <begin position="18"/>
        <end position="27"/>
    </location>
</feature>
<feature type="region of interest" description="Disordered" evidence="1">
    <location>
        <begin position="1"/>
        <end position="43"/>
    </location>
</feature>
<dbReference type="OrthoDB" id="3912774at2759"/>
<accession>A0A6A7BQ35</accession>
<sequence>MSANNRIGGLDLPPPMVDQSTPPSAGGQQRRGLALPSQPAGPLHNSVSDWNVTGPEQGTHSTQMMVQQQPPTLQQDLSTQLVHGAHPIQMQMSQQPQQHPSASCGYVSKIQGVAQTQQQSNTNRVTQASYTNDVDFAMADEWGNQYGVWNYRAEPQQEQQESQGAHRDPLQHKLPQPVQGYEHMIRKCRLEYDNQLVKQMRIGIPQHSQMEGGLYGSEGGKGYYQYEQEYREHGLTEQQVSMAQASQLGLQGHSGHQTQFEQQYKPGQHGQPGHQRQLGKQIQLELQDQLGKENQFDRHNQVGQGNYSQQTLTPGQQSSIGLGQQPLFGNYQMTQRQFYLQHSTSAVHPMQDKPNYPFSTGFQILSPKEEVVARNMFRNRPLKANEIDIANQENIAPANLPTSITSSPLQGVKLNTAMQQGTALVNNPATQGGDYDLTPIPNAKLEIALIPSDHDKRMNPLLEQVFYHSPNPLTNCFRETITLKVGTACPVEFNLPAKFLEALIASHNATHGASSESTASATIHLPCADPTEVLAYLHWTRSGSIITGSSGEASTLISIFGCSLDLMSPQYEIAAVLPFFMLGQEREYPEDLIDEVFSRTNGENVNAGVVPHIARRILVAMIAARIVGPGKRRESIRTAVDERWKGECRGMLRTYVRNRGPVCEYPQDVMDLYGLAGRGDPFMDSVTG</sequence>
<reference evidence="2" key="1">
    <citation type="journal article" date="2020" name="Stud. Mycol.">
        <title>101 Dothideomycetes genomes: a test case for predicting lifestyles and emergence of pathogens.</title>
        <authorList>
            <person name="Haridas S."/>
            <person name="Albert R."/>
            <person name="Binder M."/>
            <person name="Bloem J."/>
            <person name="Labutti K."/>
            <person name="Salamov A."/>
            <person name="Andreopoulos B."/>
            <person name="Baker S."/>
            <person name="Barry K."/>
            <person name="Bills G."/>
            <person name="Bluhm B."/>
            <person name="Cannon C."/>
            <person name="Castanera R."/>
            <person name="Culley D."/>
            <person name="Daum C."/>
            <person name="Ezra D."/>
            <person name="Gonzalez J."/>
            <person name="Henrissat B."/>
            <person name="Kuo A."/>
            <person name="Liang C."/>
            <person name="Lipzen A."/>
            <person name="Lutzoni F."/>
            <person name="Magnuson J."/>
            <person name="Mondo S."/>
            <person name="Nolan M."/>
            <person name="Ohm R."/>
            <person name="Pangilinan J."/>
            <person name="Park H.-J."/>
            <person name="Ramirez L."/>
            <person name="Alfaro M."/>
            <person name="Sun H."/>
            <person name="Tritt A."/>
            <person name="Yoshinaga Y."/>
            <person name="Zwiers L.-H."/>
            <person name="Turgeon B."/>
            <person name="Goodwin S."/>
            <person name="Spatafora J."/>
            <person name="Crous P."/>
            <person name="Grigoriev I."/>
        </authorList>
    </citation>
    <scope>NUCLEOTIDE SEQUENCE</scope>
    <source>
        <strain evidence="2">CBS 480.64</strain>
    </source>
</reference>
<name>A0A6A7BQ35_9PEZI</name>